<protein>
    <recommendedName>
        <fullName evidence="4">Small ribosomal subunit protein mS41</fullName>
    </recommendedName>
</protein>
<evidence type="ECO:0000313" key="6">
    <source>
        <dbReference type="EMBL" id="KKA21121.1"/>
    </source>
</evidence>
<dbReference type="InterPro" id="IPR019083">
    <property type="entry name" value="SAM_Ribosomal_mS41"/>
</dbReference>
<evidence type="ECO:0000259" key="5">
    <source>
        <dbReference type="SMART" id="SM01238"/>
    </source>
</evidence>
<evidence type="ECO:0000313" key="7">
    <source>
        <dbReference type="Proteomes" id="UP000053958"/>
    </source>
</evidence>
<sequence>MSVKMVAPNPRLGFMPSRLLNVFVTSNRCVRCLHQKSGAPSVPSPTPFVPDVQTFLTLIGRDMVKHASKFSSWDKLFSLTSAELRDLGIEPARQRRYLLRWREKFRRGIYGPGGDLDHVVNGAAQLRVVEVPADTPIQNANNSGSTSTLPVTASANLSPGMKKAIVNLPPDATEYHHDPSTPLKKYAQMKIHRGSMIKGPYLQPIKGTNGSAALIRVVEGMWEDKRGHKVDGGERRRAEVEGGLSVYYICITHMATFATLIVFSHSHQHCSVS</sequence>
<feature type="domain" description="Small ribosomal subunit protein mS41 SAM" evidence="5">
    <location>
        <begin position="52"/>
        <end position="108"/>
    </location>
</feature>
<dbReference type="Proteomes" id="UP000053958">
    <property type="component" value="Unassembled WGS sequence"/>
</dbReference>
<dbReference type="SUPFAM" id="SSF47769">
    <property type="entry name" value="SAM/Pointed domain"/>
    <property type="match status" value="1"/>
</dbReference>
<dbReference type="GeneID" id="25317181"/>
<dbReference type="InterPro" id="IPR039603">
    <property type="entry name" value="Ribosomal_mS41"/>
</dbReference>
<dbReference type="SMART" id="SM01238">
    <property type="entry name" value="IGR"/>
    <property type="match status" value="1"/>
</dbReference>
<dbReference type="RefSeq" id="XP_013327733.1">
    <property type="nucleotide sequence ID" value="XM_013472279.1"/>
</dbReference>
<dbReference type="GO" id="GO:0005739">
    <property type="term" value="C:mitochondrion"/>
    <property type="evidence" value="ECO:0007669"/>
    <property type="project" value="UniProtKB-SubCell"/>
</dbReference>
<dbReference type="Pfam" id="PF09597">
    <property type="entry name" value="SAM_Ribosomal_mS41"/>
    <property type="match status" value="1"/>
</dbReference>
<dbReference type="PANTHER" id="PTHR28235:SF1">
    <property type="entry name" value="SMALL RIBOSOMAL SUBUNIT PROTEIN MS41"/>
    <property type="match status" value="1"/>
</dbReference>
<dbReference type="EMBL" id="LASV01000201">
    <property type="protein sequence ID" value="KKA21121.1"/>
    <property type="molecule type" value="Genomic_DNA"/>
</dbReference>
<comment type="caution">
    <text evidence="6">The sequence shown here is derived from an EMBL/GenBank/DDBJ whole genome shotgun (WGS) entry which is preliminary data.</text>
</comment>
<dbReference type="OrthoDB" id="18595at2759"/>
<evidence type="ECO:0000256" key="4">
    <source>
        <dbReference type="ARBA" id="ARBA00035129"/>
    </source>
</evidence>
<comment type="similarity">
    <text evidence="2">Belongs to the mitochondrion-specific ribosomal protein mS41 family.</text>
</comment>
<accession>A0A0F4YTH3</accession>
<proteinExistence type="inferred from homology"/>
<evidence type="ECO:0000256" key="3">
    <source>
        <dbReference type="ARBA" id="ARBA00023128"/>
    </source>
</evidence>
<evidence type="ECO:0000256" key="2">
    <source>
        <dbReference type="ARBA" id="ARBA00010492"/>
    </source>
</evidence>
<name>A0A0F4YTH3_RASE3</name>
<comment type="subcellular location">
    <subcellularLocation>
        <location evidence="1">Mitochondrion</location>
    </subcellularLocation>
</comment>
<organism evidence="6 7">
    <name type="scientific">Rasamsonia emersonii (strain ATCC 16479 / CBS 393.64 / IMI 116815)</name>
    <dbReference type="NCBI Taxonomy" id="1408163"/>
    <lineage>
        <taxon>Eukaryota</taxon>
        <taxon>Fungi</taxon>
        <taxon>Dikarya</taxon>
        <taxon>Ascomycota</taxon>
        <taxon>Pezizomycotina</taxon>
        <taxon>Eurotiomycetes</taxon>
        <taxon>Eurotiomycetidae</taxon>
        <taxon>Eurotiales</taxon>
        <taxon>Trichocomaceae</taxon>
        <taxon>Rasamsonia</taxon>
    </lineage>
</organism>
<reference evidence="6 7" key="1">
    <citation type="submission" date="2015-04" db="EMBL/GenBank/DDBJ databases">
        <authorList>
            <person name="Heijne W.H."/>
            <person name="Fedorova N.D."/>
            <person name="Nierman W.C."/>
            <person name="Vollebregt A.W."/>
            <person name="Zhao Z."/>
            <person name="Wu L."/>
            <person name="Kumar M."/>
            <person name="Stam H."/>
            <person name="van den Berg M.A."/>
            <person name="Pel H.J."/>
        </authorList>
    </citation>
    <scope>NUCLEOTIDE SEQUENCE [LARGE SCALE GENOMIC DNA]</scope>
    <source>
        <strain evidence="6 7">CBS 393.64</strain>
    </source>
</reference>
<dbReference type="AlphaFoldDB" id="A0A0F4YTH3"/>
<keyword evidence="3" id="KW-0496">Mitochondrion</keyword>
<dbReference type="InterPro" id="IPR013761">
    <property type="entry name" value="SAM/pointed_sf"/>
</dbReference>
<keyword evidence="7" id="KW-1185">Reference proteome</keyword>
<evidence type="ECO:0000256" key="1">
    <source>
        <dbReference type="ARBA" id="ARBA00004173"/>
    </source>
</evidence>
<gene>
    <name evidence="6" type="ORF">T310_4834</name>
</gene>
<dbReference type="PANTHER" id="PTHR28235">
    <property type="entry name" value="PROTEIN FYV4, MITOCHONDRIAL"/>
    <property type="match status" value="1"/>
</dbReference>